<reference evidence="3 4" key="1">
    <citation type="submission" date="2019-03" db="EMBL/GenBank/DDBJ databases">
        <title>Genomic analyses of the natural microbiome of Caenorhabditis elegans.</title>
        <authorList>
            <person name="Samuel B."/>
        </authorList>
    </citation>
    <scope>NUCLEOTIDE SEQUENCE [LARGE SCALE GENOMIC DNA]</scope>
    <source>
        <strain evidence="3 4">JUb18</strain>
    </source>
</reference>
<proteinExistence type="predicted"/>
<keyword evidence="1" id="KW-0269">Exonuclease</keyword>
<organism evidence="3 4">
    <name type="scientific">Leucobacter luti</name>
    <dbReference type="NCBI Taxonomy" id="340320"/>
    <lineage>
        <taxon>Bacteria</taxon>
        <taxon>Bacillati</taxon>
        <taxon>Actinomycetota</taxon>
        <taxon>Actinomycetes</taxon>
        <taxon>Micrococcales</taxon>
        <taxon>Microbacteriaceae</taxon>
        <taxon>Leucobacter</taxon>
    </lineage>
</organism>
<comment type="caution">
    <text evidence="3">The sequence shown here is derived from an EMBL/GenBank/DDBJ whole genome shotgun (WGS) entry which is preliminary data.</text>
</comment>
<name>A0A4R6S7P9_9MICO</name>
<feature type="domain" description="Exonuclease" evidence="2">
    <location>
        <begin position="66"/>
        <end position="232"/>
    </location>
</feature>
<gene>
    <name evidence="3" type="ORF">EDF62_0576</name>
</gene>
<dbReference type="PANTHER" id="PTHR30231:SF42">
    <property type="entry name" value="EXONUCLEASE"/>
    <property type="match status" value="1"/>
</dbReference>
<dbReference type="InterPro" id="IPR036397">
    <property type="entry name" value="RNaseH_sf"/>
</dbReference>
<dbReference type="GO" id="GO:0003676">
    <property type="term" value="F:nucleic acid binding"/>
    <property type="evidence" value="ECO:0007669"/>
    <property type="project" value="InterPro"/>
</dbReference>
<accession>A0A4R6S7P9</accession>
<dbReference type="AlphaFoldDB" id="A0A4R6S7P9"/>
<dbReference type="InterPro" id="IPR012337">
    <property type="entry name" value="RNaseH-like_sf"/>
</dbReference>
<evidence type="ECO:0000259" key="2">
    <source>
        <dbReference type="SMART" id="SM00479"/>
    </source>
</evidence>
<keyword evidence="1" id="KW-0378">Hydrolase</keyword>
<dbReference type="PANTHER" id="PTHR30231">
    <property type="entry name" value="DNA POLYMERASE III SUBUNIT EPSILON"/>
    <property type="match status" value="1"/>
</dbReference>
<dbReference type="EMBL" id="SNYA01000001">
    <property type="protein sequence ID" value="TDP95882.1"/>
    <property type="molecule type" value="Genomic_DNA"/>
</dbReference>
<dbReference type="FunFam" id="3.30.420.10:FF:000045">
    <property type="entry name" value="3'-5' exonuclease DinG"/>
    <property type="match status" value="1"/>
</dbReference>
<dbReference type="SUPFAM" id="SSF53098">
    <property type="entry name" value="Ribonuclease H-like"/>
    <property type="match status" value="1"/>
</dbReference>
<dbReference type="Pfam" id="PF00929">
    <property type="entry name" value="RNase_T"/>
    <property type="match status" value="1"/>
</dbReference>
<dbReference type="GO" id="GO:0008408">
    <property type="term" value="F:3'-5' exonuclease activity"/>
    <property type="evidence" value="ECO:0007669"/>
    <property type="project" value="TreeGrafter"/>
</dbReference>
<dbReference type="InterPro" id="IPR013520">
    <property type="entry name" value="Ribonucl_H"/>
</dbReference>
<evidence type="ECO:0000313" key="3">
    <source>
        <dbReference type="EMBL" id="TDP95882.1"/>
    </source>
</evidence>
<dbReference type="SMART" id="SM00479">
    <property type="entry name" value="EXOIII"/>
    <property type="match status" value="1"/>
</dbReference>
<sequence>MLSPSSWCRRCPYSPTAGLICHVPLPFTICATHSPRAPPALSPRAPPAHSPRDVSGMCQAKRVSVDFTAIDFETANNHPSSACSVGMVRIRDGKVVEQAYWLIRPPVAHPQFLPFNIKIHGITPAMVETARDWSGQLDELREFIGDDVTVAHNASFDMGVIRAACAESVTPTPRLKYLCSVQVSRKTYEIPSHRLPLAAAAAGFGEFAHHDALADAEACAAIITDAARRHEVGDVAQLVRATGLRIQQLKAIPLKL</sequence>
<keyword evidence="1" id="KW-0540">Nuclease</keyword>
<evidence type="ECO:0000256" key="1">
    <source>
        <dbReference type="ARBA" id="ARBA00022839"/>
    </source>
</evidence>
<protein>
    <submittedName>
        <fullName evidence="3">DNA polymerase-3 subunit epsilon</fullName>
    </submittedName>
</protein>
<dbReference type="Gene3D" id="3.30.420.10">
    <property type="entry name" value="Ribonuclease H-like superfamily/Ribonuclease H"/>
    <property type="match status" value="1"/>
</dbReference>
<evidence type="ECO:0000313" key="4">
    <source>
        <dbReference type="Proteomes" id="UP000295601"/>
    </source>
</evidence>
<keyword evidence="4" id="KW-1185">Reference proteome</keyword>
<dbReference type="Proteomes" id="UP000295601">
    <property type="component" value="Unassembled WGS sequence"/>
</dbReference>
<dbReference type="GO" id="GO:0005829">
    <property type="term" value="C:cytosol"/>
    <property type="evidence" value="ECO:0007669"/>
    <property type="project" value="TreeGrafter"/>
</dbReference>